<sequence length="27" mass="3251">MKNVYCTQQTKKDLSKADLLYEVVRLY</sequence>
<dbReference type="Proteomes" id="UP000233649">
    <property type="component" value="Unassembled WGS sequence"/>
</dbReference>
<accession>A0A2J1DTJ4</accession>
<evidence type="ECO:0000313" key="2">
    <source>
        <dbReference type="Proteomes" id="UP000233649"/>
    </source>
</evidence>
<dbReference type="AlphaFoldDB" id="A0A2J1DTJ4"/>
<organism evidence="1 2">
    <name type="scientific">Dehalococcoides mccartyi</name>
    <dbReference type="NCBI Taxonomy" id="61435"/>
    <lineage>
        <taxon>Bacteria</taxon>
        <taxon>Bacillati</taxon>
        <taxon>Chloroflexota</taxon>
        <taxon>Dehalococcoidia</taxon>
        <taxon>Dehalococcoidales</taxon>
        <taxon>Dehalococcoidaceae</taxon>
        <taxon>Dehalococcoides</taxon>
    </lineage>
</organism>
<protein>
    <submittedName>
        <fullName evidence="1">Radical SAM domain-containing protein</fullName>
    </submittedName>
</protein>
<gene>
    <name evidence="1" type="ORF">CVH13_01509</name>
</gene>
<reference evidence="1 2" key="1">
    <citation type="journal article" date="2017" name="FEMS Microbiol. Ecol.">
        <title>Reconstructed genomes of novel Dehalococcoides mccartyi strains from 1,2,3,4-tetrachlorodibenzo-p-dioxin-dechlorinating enrichment cultures reveal divergent reductive dehalogenase gene profiles.</title>
        <authorList>
            <person name="Dam H.T."/>
            <person name="Vollmers J."/>
            <person name="Kaster A.K."/>
            <person name="Haggblom M.M."/>
        </authorList>
    </citation>
    <scope>NUCLEOTIDE SEQUENCE [LARGE SCALE GENOMIC DNA]</scope>
    <source>
        <strain evidence="1 2">H1-3-2.001</strain>
    </source>
</reference>
<dbReference type="EMBL" id="PHFD01000334">
    <property type="protein sequence ID" value="PKH45466.1"/>
    <property type="molecule type" value="Genomic_DNA"/>
</dbReference>
<evidence type="ECO:0000313" key="1">
    <source>
        <dbReference type="EMBL" id="PKH45466.1"/>
    </source>
</evidence>
<comment type="caution">
    <text evidence="1">The sequence shown here is derived from an EMBL/GenBank/DDBJ whole genome shotgun (WGS) entry which is preliminary data.</text>
</comment>
<name>A0A2J1DTJ4_9CHLR</name>
<proteinExistence type="predicted"/>